<evidence type="ECO:0000313" key="1">
    <source>
        <dbReference type="EMBL" id="KAI4355932.1"/>
    </source>
</evidence>
<keyword evidence="2" id="KW-1185">Reference proteome</keyword>
<comment type="caution">
    <text evidence="1">The sequence shown here is derived from an EMBL/GenBank/DDBJ whole genome shotgun (WGS) entry which is preliminary data.</text>
</comment>
<protein>
    <submittedName>
        <fullName evidence="1">Uncharacterized protein</fullName>
    </submittedName>
</protein>
<sequence>MLMGARSTAVGLVRAPAALTSNNDDDNKFVSKLVMFNVITNVKVVVVVFINVLLVLSSCAPDSRFNEADALLRLKGSLNNAVRLGSWDPSINPKPPCSGNRNNWEGVICVDDKVLGLRLESMGLHGKIDIDSLVALPFLRMLSLMNNTFTGSIPSINMLHHLRSIYLSYNHFSGEIPDDAFKGMHKLKKVYLSNNEFTGKIPSSLASLPNLMHLRLDANKFQGQIPTFSNATRLTVVDFSNNELEGFIPDNLRPFPATAFSGNAKLCGRPLDSSCSAAAVETPAKTTVLKIFLIVMLTAVLIAILVAAFITIFRLRSSNQRQQIVRLGSRHAAAMSSSATTLPNSSRGSSKKYAPPVYRQQQAAGVVDHHKVAVGARSSAYHHQQQAAAGKLSFVRDDDRQRFDVHDLLKASAEILGSATFGSSYKAVVLDGSQVVVVKRYKQMNNVGREEFQEHMRRLGALSHPNLLPLVAYYYRKEEKLLLTDFVDNGCLASHLHGNHNLDKPCLDWPTRLRIVKGVARGLAYLYSALPSVVVPHGHLKSSNVLLDESFNPLLTDYALIPLTNIDLAQQQMMPYKSPEYAQLGRITKKTDVWSLGILILEILTGKFPENYLKQRHDSASDIASWVNAMITEKRTSEVFDVEMGELADNKAELLKLLKIGLSCCEENVERRLDIKEALEQIEDLKEVQDIGGYSHTINVTRHHAHGDSYSAAV</sequence>
<name>A0ACB9Q4J5_BAUVA</name>
<evidence type="ECO:0000313" key="2">
    <source>
        <dbReference type="Proteomes" id="UP000828941"/>
    </source>
</evidence>
<dbReference type="Proteomes" id="UP000828941">
    <property type="component" value="Chromosome 2"/>
</dbReference>
<accession>A0ACB9Q4J5</accession>
<organism evidence="1 2">
    <name type="scientific">Bauhinia variegata</name>
    <name type="common">Purple orchid tree</name>
    <name type="synonym">Phanera variegata</name>
    <dbReference type="NCBI Taxonomy" id="167791"/>
    <lineage>
        <taxon>Eukaryota</taxon>
        <taxon>Viridiplantae</taxon>
        <taxon>Streptophyta</taxon>
        <taxon>Embryophyta</taxon>
        <taxon>Tracheophyta</taxon>
        <taxon>Spermatophyta</taxon>
        <taxon>Magnoliopsida</taxon>
        <taxon>eudicotyledons</taxon>
        <taxon>Gunneridae</taxon>
        <taxon>Pentapetalae</taxon>
        <taxon>rosids</taxon>
        <taxon>fabids</taxon>
        <taxon>Fabales</taxon>
        <taxon>Fabaceae</taxon>
        <taxon>Cercidoideae</taxon>
        <taxon>Cercideae</taxon>
        <taxon>Bauhiniinae</taxon>
        <taxon>Bauhinia</taxon>
    </lineage>
</organism>
<gene>
    <name evidence="1" type="ORF">L6164_004656</name>
</gene>
<reference evidence="1 2" key="1">
    <citation type="journal article" date="2022" name="DNA Res.">
        <title>Chromosomal-level genome assembly of the orchid tree Bauhinia variegata (Leguminosae; Cercidoideae) supports the allotetraploid origin hypothesis of Bauhinia.</title>
        <authorList>
            <person name="Zhong Y."/>
            <person name="Chen Y."/>
            <person name="Zheng D."/>
            <person name="Pang J."/>
            <person name="Liu Y."/>
            <person name="Luo S."/>
            <person name="Meng S."/>
            <person name="Qian L."/>
            <person name="Wei D."/>
            <person name="Dai S."/>
            <person name="Zhou R."/>
        </authorList>
    </citation>
    <scope>NUCLEOTIDE SEQUENCE [LARGE SCALE GENOMIC DNA]</scope>
    <source>
        <strain evidence="1">BV-YZ2020</strain>
    </source>
</reference>
<dbReference type="EMBL" id="CM039427">
    <property type="protein sequence ID" value="KAI4355932.1"/>
    <property type="molecule type" value="Genomic_DNA"/>
</dbReference>
<proteinExistence type="predicted"/>